<comment type="caution">
    <text evidence="1">The sequence shown here is derived from an EMBL/GenBank/DDBJ whole genome shotgun (WGS) entry which is preliminary data.</text>
</comment>
<dbReference type="Pfam" id="PF16784">
    <property type="entry name" value="HNHc_6"/>
    <property type="match status" value="1"/>
</dbReference>
<dbReference type="OrthoDB" id="1665841at2"/>
<accession>A0A0R1L390</accession>
<name>A0A0R1L390_9LACO</name>
<sequence>MFGKLTAIRGNQITIQLDNELNHYKLAKWANGKQPTVELHVDDSRMISPDQRRKIFAMLNDMAHYCGYEARDMEAEMKFQYYIKTGSEEFSMANCTMSQANEFLTFLLDFCFQFGIPFKTRTWDMIPDTYPKAMQCLRHRQCVICGKLHSDIDHFTPVGIGSRKLVDHRKLYFECLCREHHQERHQLGAKSFIAKYHIKPIRLSEQDLINLHIMTRKRMNEIDERIEQNEEQQTRISINRDPI</sequence>
<dbReference type="AlphaFoldDB" id="A0A0R1L390"/>
<dbReference type="RefSeq" id="WP_057826010.1">
    <property type="nucleotide sequence ID" value="NZ_AZEA01000019.1"/>
</dbReference>
<dbReference type="Proteomes" id="UP000051581">
    <property type="component" value="Unassembled WGS sequence"/>
</dbReference>
<dbReference type="InterPro" id="IPR041242">
    <property type="entry name" value="HNHc_6"/>
</dbReference>
<evidence type="ECO:0000313" key="1">
    <source>
        <dbReference type="EMBL" id="KRK87540.1"/>
    </source>
</evidence>
<evidence type="ECO:0000313" key="2">
    <source>
        <dbReference type="Proteomes" id="UP000051581"/>
    </source>
</evidence>
<reference evidence="1 2" key="1">
    <citation type="journal article" date="2015" name="Genome Announc.">
        <title>Expanding the biotechnology potential of lactobacilli through comparative genomics of 213 strains and associated genera.</title>
        <authorList>
            <person name="Sun Z."/>
            <person name="Harris H.M."/>
            <person name="McCann A."/>
            <person name="Guo C."/>
            <person name="Argimon S."/>
            <person name="Zhang W."/>
            <person name="Yang X."/>
            <person name="Jeffery I.B."/>
            <person name="Cooney J.C."/>
            <person name="Kagawa T.F."/>
            <person name="Liu W."/>
            <person name="Song Y."/>
            <person name="Salvetti E."/>
            <person name="Wrobel A."/>
            <person name="Rasinkangas P."/>
            <person name="Parkhill J."/>
            <person name="Rea M.C."/>
            <person name="O'Sullivan O."/>
            <person name="Ritari J."/>
            <person name="Douillard F.P."/>
            <person name="Paul Ross R."/>
            <person name="Yang R."/>
            <person name="Briner A.E."/>
            <person name="Felis G.E."/>
            <person name="de Vos W.M."/>
            <person name="Barrangou R."/>
            <person name="Klaenhammer T.R."/>
            <person name="Caufield P.W."/>
            <person name="Cui Y."/>
            <person name="Zhang H."/>
            <person name="O'Toole P.W."/>
        </authorList>
    </citation>
    <scope>NUCLEOTIDE SEQUENCE [LARGE SCALE GENOMIC DNA]</scope>
    <source>
        <strain evidence="1 2">DSM 19904</strain>
    </source>
</reference>
<proteinExistence type="predicted"/>
<keyword evidence="2" id="KW-1185">Reference proteome</keyword>
<organism evidence="1 2">
    <name type="scientific">Lentilactobacillus sunkii DSM 19904</name>
    <dbReference type="NCBI Taxonomy" id="1423808"/>
    <lineage>
        <taxon>Bacteria</taxon>
        <taxon>Bacillati</taxon>
        <taxon>Bacillota</taxon>
        <taxon>Bacilli</taxon>
        <taxon>Lactobacillales</taxon>
        <taxon>Lactobacillaceae</taxon>
        <taxon>Lentilactobacillus</taxon>
    </lineage>
</organism>
<dbReference type="EMBL" id="AZEA01000019">
    <property type="protein sequence ID" value="KRK87540.1"/>
    <property type="molecule type" value="Genomic_DNA"/>
</dbReference>
<protein>
    <submittedName>
        <fullName evidence="1">Uncharacterized protein</fullName>
    </submittedName>
</protein>
<dbReference type="PATRIC" id="fig|1423808.3.peg.945"/>
<gene>
    <name evidence="1" type="ORF">FD17_GL000938</name>
</gene>